<dbReference type="AlphaFoldDB" id="A0A2P5CW50"/>
<organism evidence="1 2">
    <name type="scientific">Parasponia andersonii</name>
    <name type="common">Sponia andersonii</name>
    <dbReference type="NCBI Taxonomy" id="3476"/>
    <lineage>
        <taxon>Eukaryota</taxon>
        <taxon>Viridiplantae</taxon>
        <taxon>Streptophyta</taxon>
        <taxon>Embryophyta</taxon>
        <taxon>Tracheophyta</taxon>
        <taxon>Spermatophyta</taxon>
        <taxon>Magnoliopsida</taxon>
        <taxon>eudicotyledons</taxon>
        <taxon>Gunneridae</taxon>
        <taxon>Pentapetalae</taxon>
        <taxon>rosids</taxon>
        <taxon>fabids</taxon>
        <taxon>Rosales</taxon>
        <taxon>Cannabaceae</taxon>
        <taxon>Parasponia</taxon>
    </lineage>
</organism>
<dbReference type="EMBL" id="JXTB01000089">
    <property type="protein sequence ID" value="PON65273.1"/>
    <property type="molecule type" value="Genomic_DNA"/>
</dbReference>
<dbReference type="Proteomes" id="UP000237105">
    <property type="component" value="Unassembled WGS sequence"/>
</dbReference>
<comment type="caution">
    <text evidence="1">The sequence shown here is derived from an EMBL/GenBank/DDBJ whole genome shotgun (WGS) entry which is preliminary data.</text>
</comment>
<reference evidence="2" key="1">
    <citation type="submission" date="2016-06" db="EMBL/GenBank/DDBJ databases">
        <title>Parallel loss of symbiosis genes in relatives of nitrogen-fixing non-legume Parasponia.</title>
        <authorList>
            <person name="Van Velzen R."/>
            <person name="Holmer R."/>
            <person name="Bu F."/>
            <person name="Rutten L."/>
            <person name="Van Zeijl A."/>
            <person name="Liu W."/>
            <person name="Santuari L."/>
            <person name="Cao Q."/>
            <person name="Sharma T."/>
            <person name="Shen D."/>
            <person name="Roswanjaya Y."/>
            <person name="Wardhani T."/>
            <person name="Kalhor M.S."/>
            <person name="Jansen J."/>
            <person name="Van den Hoogen J."/>
            <person name="Gungor B."/>
            <person name="Hartog M."/>
            <person name="Hontelez J."/>
            <person name="Verver J."/>
            <person name="Yang W.-C."/>
            <person name="Schijlen E."/>
            <person name="Repin R."/>
            <person name="Schilthuizen M."/>
            <person name="Schranz E."/>
            <person name="Heidstra R."/>
            <person name="Miyata K."/>
            <person name="Fedorova E."/>
            <person name="Kohlen W."/>
            <person name="Bisseling T."/>
            <person name="Smit S."/>
            <person name="Geurts R."/>
        </authorList>
    </citation>
    <scope>NUCLEOTIDE SEQUENCE [LARGE SCALE GENOMIC DNA]</scope>
    <source>
        <strain evidence="2">cv. WU1-14</strain>
    </source>
</reference>
<name>A0A2P5CW50_PARAD</name>
<gene>
    <name evidence="1" type="ORF">PanWU01x14_117900</name>
</gene>
<dbReference type="OrthoDB" id="10444116at2759"/>
<proteinExistence type="predicted"/>
<keyword evidence="2" id="KW-1185">Reference proteome</keyword>
<protein>
    <submittedName>
        <fullName evidence="1">Uncharacterized protein</fullName>
    </submittedName>
</protein>
<accession>A0A2P5CW50</accession>
<evidence type="ECO:0000313" key="1">
    <source>
        <dbReference type="EMBL" id="PON65273.1"/>
    </source>
</evidence>
<evidence type="ECO:0000313" key="2">
    <source>
        <dbReference type="Proteomes" id="UP000237105"/>
    </source>
</evidence>
<sequence>MAKLCRPIKWVYKVGPNCTQSTTHTRRVFRESPLTIDELQPWTKLEADSIRFLLCHRRVPAIDELDSIYSR</sequence>